<evidence type="ECO:0000313" key="1">
    <source>
        <dbReference type="EMBL" id="CAG8553541.1"/>
    </source>
</evidence>
<proteinExistence type="predicted"/>
<reference evidence="1" key="1">
    <citation type="submission" date="2021-06" db="EMBL/GenBank/DDBJ databases">
        <authorList>
            <person name="Kallberg Y."/>
            <person name="Tangrot J."/>
            <person name="Rosling A."/>
        </authorList>
    </citation>
    <scope>NUCLEOTIDE SEQUENCE</scope>
    <source>
        <strain evidence="1">BR232B</strain>
    </source>
</reference>
<keyword evidence="2" id="KW-1185">Reference proteome</keyword>
<gene>
    <name evidence="1" type="ORF">PBRASI_LOCUS5213</name>
</gene>
<protein>
    <submittedName>
        <fullName evidence="1">924_t:CDS:1</fullName>
    </submittedName>
</protein>
<dbReference type="OrthoDB" id="2408703at2759"/>
<accession>A0A9N9FSN2</accession>
<evidence type="ECO:0000313" key="2">
    <source>
        <dbReference type="Proteomes" id="UP000789739"/>
    </source>
</evidence>
<dbReference type="EMBL" id="CAJVPI010000593">
    <property type="protein sequence ID" value="CAG8553541.1"/>
    <property type="molecule type" value="Genomic_DNA"/>
</dbReference>
<dbReference type="Proteomes" id="UP000789739">
    <property type="component" value="Unassembled WGS sequence"/>
</dbReference>
<comment type="caution">
    <text evidence="1">The sequence shown here is derived from an EMBL/GenBank/DDBJ whole genome shotgun (WGS) entry which is preliminary data.</text>
</comment>
<name>A0A9N9FSN2_9GLOM</name>
<dbReference type="AlphaFoldDB" id="A0A9N9FSN2"/>
<organism evidence="1 2">
    <name type="scientific">Paraglomus brasilianum</name>
    <dbReference type="NCBI Taxonomy" id="144538"/>
    <lineage>
        <taxon>Eukaryota</taxon>
        <taxon>Fungi</taxon>
        <taxon>Fungi incertae sedis</taxon>
        <taxon>Mucoromycota</taxon>
        <taxon>Glomeromycotina</taxon>
        <taxon>Glomeromycetes</taxon>
        <taxon>Paraglomerales</taxon>
        <taxon>Paraglomeraceae</taxon>
        <taxon>Paraglomus</taxon>
    </lineage>
</organism>
<sequence>MNRTCLCINYDCLPGTATAQWLAHHSTEIEIGGFGHGLQIYVISFNGGIQLERGVDEFWRTICHKLKVLDKDRFPFNESEPVSATTFETFFRRKQESLPVVLVFDEGSALLNHDRKIIEDFMGVLHLLKDGRDQFCLHSFALVGVETIKKLLTPQPKSKNKISPFTAEATVEPDHFIEADIKMLFDDYARESSVELESADIAKDIFERTLGHKGLTGTCCSILETMCAMKNMATVSLDDWKCATVTLTDVMAQWDTYASIIRSLKNLSSEQQNIIGNILCYRSHKLVEDENVSFLLAEGMIFITSRDGNAVVMECTAPVLRDIMISHINGPTFKVEQPPNTDRLDVQWLLDHAIKNMAIQHVFADQAANSNGQPSEYTFQMEFVVIIHCLLAVAYPWLFYCVISEAKEHECGNRHRHLDILLRDGSSLPRYGFELVVEATHSVFDEYCMQTRRLLQEAP</sequence>